<dbReference type="EMBL" id="CP061169">
    <property type="protein sequence ID" value="QPZ38191.1"/>
    <property type="molecule type" value="Genomic_DNA"/>
</dbReference>
<dbReference type="Proteomes" id="UP000662814">
    <property type="component" value="Chromosome"/>
</dbReference>
<accession>A0ABX6YIG2</accession>
<feature type="transmembrane region" description="Helical" evidence="1">
    <location>
        <begin position="38"/>
        <end position="65"/>
    </location>
</feature>
<evidence type="ECO:0000256" key="1">
    <source>
        <dbReference type="SAM" id="Phobius"/>
    </source>
</evidence>
<feature type="transmembrane region" description="Helical" evidence="1">
    <location>
        <begin position="71"/>
        <end position="91"/>
    </location>
</feature>
<organism evidence="2 3">
    <name type="scientific">Paramicrobacterium chengjingii</name>
    <dbReference type="NCBI Taxonomy" id="2769067"/>
    <lineage>
        <taxon>Bacteria</taxon>
        <taxon>Bacillati</taxon>
        <taxon>Actinomycetota</taxon>
        <taxon>Actinomycetes</taxon>
        <taxon>Micrococcales</taxon>
        <taxon>Microbacteriaceae</taxon>
        <taxon>Paramicrobacterium</taxon>
    </lineage>
</organism>
<keyword evidence="1" id="KW-0812">Transmembrane</keyword>
<evidence type="ECO:0000313" key="3">
    <source>
        <dbReference type="Proteomes" id="UP000662814"/>
    </source>
</evidence>
<keyword evidence="3" id="KW-1185">Reference proteome</keyword>
<keyword evidence="1" id="KW-0472">Membrane</keyword>
<sequence length="405" mass="43710">MPRASDSRATLSDTLRGFWRGLRDYDPWKVRLVDRGRVAFSVTWSTGLSAMMWIGGALLIGAAVVCVQAWSFAWFLPVIGVLAVLGVVAAWRTPTFVADPEFDASLITPGAIYCSDRRENSRGEGVPSDMACVVIAVFRHHGAQAKPVWIALADGTRRTFALNATTRIIFPHDNFGRWRIPRSAPLEYLDAPPLDVLTLVESVWDNSVSEPSKAGAITHTLGWSQQRAERAVADGERLNLIEVQERGGFSRTEKYLTLTNAGCIWLAQEARSLGIEIYAGAEQSKQEGNVTNYGNMNYNSPGSAINTGSGSANVNVSVTVDELTINNLTTLADSSETIARQVDETDAELIRDAAAEIRRALAQPEPDGSVLKGAARTVLRAGGSVGLGVVGNAAWEALKIWAGIQ</sequence>
<evidence type="ECO:0000313" key="2">
    <source>
        <dbReference type="EMBL" id="QPZ38191.1"/>
    </source>
</evidence>
<gene>
    <name evidence="2" type="ORF">HCR76_15610</name>
</gene>
<proteinExistence type="predicted"/>
<protein>
    <submittedName>
        <fullName evidence="2">Uncharacterized protein</fullName>
    </submittedName>
</protein>
<dbReference type="RefSeq" id="WP_166987195.1">
    <property type="nucleotide sequence ID" value="NZ_CP061169.1"/>
</dbReference>
<keyword evidence="1" id="KW-1133">Transmembrane helix</keyword>
<reference evidence="2 3" key="1">
    <citation type="submission" date="2020-12" db="EMBL/GenBank/DDBJ databases">
        <title>Microbacterium sp. HY060.</title>
        <authorList>
            <person name="Zhou J."/>
        </authorList>
    </citation>
    <scope>NUCLEOTIDE SEQUENCE [LARGE SCALE GENOMIC DNA]</scope>
    <source>
        <strain evidence="2 3">HY60</strain>
    </source>
</reference>
<name>A0ABX6YIG2_9MICO</name>